<sequence>MVPQVGPGRISVSCRRSESKFSGSGNAPYKCESDAIAGKATTLEKLEDFSEREWPNKLWQCGEMTPNRYSQLIRRDRSRIQIRRGLNSHQRPVWCAGMRACLHAPLEGRQTFHGVPQALSLSLWPLSPSITSAGVTPFHLSSAKVHTRIGLF</sequence>
<dbReference type="EMBL" id="UYSU01041223">
    <property type="protein sequence ID" value="VDM02933.1"/>
    <property type="molecule type" value="Genomic_DNA"/>
</dbReference>
<protein>
    <submittedName>
        <fullName evidence="1 3">Uncharacterized protein</fullName>
    </submittedName>
</protein>
<gene>
    <name evidence="1" type="ORF">SSLN_LOCUS16547</name>
</gene>
<name>A0A183TJ99_SCHSO</name>
<evidence type="ECO:0000313" key="2">
    <source>
        <dbReference type="Proteomes" id="UP000275846"/>
    </source>
</evidence>
<dbReference type="OrthoDB" id="10646558at2759"/>
<evidence type="ECO:0000313" key="3">
    <source>
        <dbReference type="WBParaSite" id="SSLN_0001718001-mRNA-1"/>
    </source>
</evidence>
<evidence type="ECO:0000313" key="1">
    <source>
        <dbReference type="EMBL" id="VDM02933.1"/>
    </source>
</evidence>
<dbReference type="Proteomes" id="UP000275846">
    <property type="component" value="Unassembled WGS sequence"/>
</dbReference>
<dbReference type="WBParaSite" id="SSLN_0001718001-mRNA-1">
    <property type="protein sequence ID" value="SSLN_0001718001-mRNA-1"/>
    <property type="gene ID" value="SSLN_0001718001"/>
</dbReference>
<proteinExistence type="predicted"/>
<reference evidence="1 2" key="2">
    <citation type="submission" date="2018-11" db="EMBL/GenBank/DDBJ databases">
        <authorList>
            <consortium name="Pathogen Informatics"/>
        </authorList>
    </citation>
    <scope>NUCLEOTIDE SEQUENCE [LARGE SCALE GENOMIC DNA]</scope>
    <source>
        <strain evidence="1 2">NST_G2</strain>
    </source>
</reference>
<reference evidence="3" key="1">
    <citation type="submission" date="2016-06" db="UniProtKB">
        <authorList>
            <consortium name="WormBaseParasite"/>
        </authorList>
    </citation>
    <scope>IDENTIFICATION</scope>
</reference>
<keyword evidence="2" id="KW-1185">Reference proteome</keyword>
<dbReference type="AlphaFoldDB" id="A0A183TJ99"/>
<accession>A0A183TJ99</accession>
<organism evidence="3">
    <name type="scientific">Schistocephalus solidus</name>
    <name type="common">Tapeworm</name>
    <dbReference type="NCBI Taxonomy" id="70667"/>
    <lineage>
        <taxon>Eukaryota</taxon>
        <taxon>Metazoa</taxon>
        <taxon>Spiralia</taxon>
        <taxon>Lophotrochozoa</taxon>
        <taxon>Platyhelminthes</taxon>
        <taxon>Cestoda</taxon>
        <taxon>Eucestoda</taxon>
        <taxon>Diphyllobothriidea</taxon>
        <taxon>Diphyllobothriidae</taxon>
        <taxon>Schistocephalus</taxon>
    </lineage>
</organism>